<evidence type="ECO:0000256" key="2">
    <source>
        <dbReference type="SAM" id="MobiDB-lite"/>
    </source>
</evidence>
<keyword evidence="5" id="KW-1185">Reference proteome</keyword>
<protein>
    <recommendedName>
        <fullName evidence="3">Zn(2)-C6 fungal-type domain-containing protein</fullName>
    </recommendedName>
</protein>
<dbReference type="SMART" id="SM00066">
    <property type="entry name" value="GAL4"/>
    <property type="match status" value="1"/>
</dbReference>
<evidence type="ECO:0000313" key="4">
    <source>
        <dbReference type="EMBL" id="KAF2769861.1"/>
    </source>
</evidence>
<organism evidence="4 5">
    <name type="scientific">Teratosphaeria nubilosa</name>
    <dbReference type="NCBI Taxonomy" id="161662"/>
    <lineage>
        <taxon>Eukaryota</taxon>
        <taxon>Fungi</taxon>
        <taxon>Dikarya</taxon>
        <taxon>Ascomycota</taxon>
        <taxon>Pezizomycotina</taxon>
        <taxon>Dothideomycetes</taxon>
        <taxon>Dothideomycetidae</taxon>
        <taxon>Mycosphaerellales</taxon>
        <taxon>Teratosphaeriaceae</taxon>
        <taxon>Teratosphaeria</taxon>
    </lineage>
</organism>
<feature type="domain" description="Zn(2)-C6 fungal-type" evidence="3">
    <location>
        <begin position="40"/>
        <end position="70"/>
    </location>
</feature>
<dbReference type="PROSITE" id="PS00463">
    <property type="entry name" value="ZN2_CY6_FUNGAL_1"/>
    <property type="match status" value="1"/>
</dbReference>
<evidence type="ECO:0000256" key="1">
    <source>
        <dbReference type="ARBA" id="ARBA00023242"/>
    </source>
</evidence>
<sequence length="214" mass="23983">MFLRASAGGEMDSGSPMDGTDVEEASRPLQVKRTTLTKNACLGCRKSKSKCDGRRPTCQRCHGRSAHCVYDLQDGMTRQQDYQRRLDKSRAENDDLALFVRTQGDENDRLNVVVRNHVDENDGLNLLSLSSPAIRKTTQTMQEPIKHTTMMLKHTLQSQCLATTSTSLYLRSASAASSHKEICRGIATWQATLSTRNPCRHLRHDTQDFAGKNQ</sequence>
<dbReference type="GO" id="GO:0000981">
    <property type="term" value="F:DNA-binding transcription factor activity, RNA polymerase II-specific"/>
    <property type="evidence" value="ECO:0007669"/>
    <property type="project" value="InterPro"/>
</dbReference>
<dbReference type="Pfam" id="PF00172">
    <property type="entry name" value="Zn_clus"/>
    <property type="match status" value="1"/>
</dbReference>
<dbReference type="PANTHER" id="PTHR47256:SF1">
    <property type="entry name" value="ZN(II)2CYS6 TRANSCRIPTION FACTOR (EUROFUNG)"/>
    <property type="match status" value="1"/>
</dbReference>
<dbReference type="GO" id="GO:0008270">
    <property type="term" value="F:zinc ion binding"/>
    <property type="evidence" value="ECO:0007669"/>
    <property type="project" value="InterPro"/>
</dbReference>
<dbReference type="Proteomes" id="UP000799436">
    <property type="component" value="Unassembled WGS sequence"/>
</dbReference>
<dbReference type="PANTHER" id="PTHR47256">
    <property type="entry name" value="ZN(II)2CYS6 TRANSCRIPTION FACTOR (EUROFUNG)-RELATED"/>
    <property type="match status" value="1"/>
</dbReference>
<dbReference type="AlphaFoldDB" id="A0A6G1LA99"/>
<keyword evidence="1" id="KW-0539">Nucleus</keyword>
<accession>A0A6G1LA99</accession>
<dbReference type="SUPFAM" id="SSF57701">
    <property type="entry name" value="Zn2/Cys6 DNA-binding domain"/>
    <property type="match status" value="1"/>
</dbReference>
<reference evidence="4" key="1">
    <citation type="journal article" date="2020" name="Stud. Mycol.">
        <title>101 Dothideomycetes genomes: a test case for predicting lifestyles and emergence of pathogens.</title>
        <authorList>
            <person name="Haridas S."/>
            <person name="Albert R."/>
            <person name="Binder M."/>
            <person name="Bloem J."/>
            <person name="Labutti K."/>
            <person name="Salamov A."/>
            <person name="Andreopoulos B."/>
            <person name="Baker S."/>
            <person name="Barry K."/>
            <person name="Bills G."/>
            <person name="Bluhm B."/>
            <person name="Cannon C."/>
            <person name="Castanera R."/>
            <person name="Culley D."/>
            <person name="Daum C."/>
            <person name="Ezra D."/>
            <person name="Gonzalez J."/>
            <person name="Henrissat B."/>
            <person name="Kuo A."/>
            <person name="Liang C."/>
            <person name="Lipzen A."/>
            <person name="Lutzoni F."/>
            <person name="Magnuson J."/>
            <person name="Mondo S."/>
            <person name="Nolan M."/>
            <person name="Ohm R."/>
            <person name="Pangilinan J."/>
            <person name="Park H.-J."/>
            <person name="Ramirez L."/>
            <person name="Alfaro M."/>
            <person name="Sun H."/>
            <person name="Tritt A."/>
            <person name="Yoshinaga Y."/>
            <person name="Zwiers L.-H."/>
            <person name="Turgeon B."/>
            <person name="Goodwin S."/>
            <person name="Spatafora J."/>
            <person name="Crous P."/>
            <person name="Grigoriev I."/>
        </authorList>
    </citation>
    <scope>NUCLEOTIDE SEQUENCE</scope>
    <source>
        <strain evidence="4">CBS 116005</strain>
    </source>
</reference>
<dbReference type="InterPro" id="IPR053187">
    <property type="entry name" value="Notoamide_regulator"/>
</dbReference>
<dbReference type="EMBL" id="ML995830">
    <property type="protein sequence ID" value="KAF2769861.1"/>
    <property type="molecule type" value="Genomic_DNA"/>
</dbReference>
<name>A0A6G1LA99_9PEZI</name>
<dbReference type="InterPro" id="IPR036864">
    <property type="entry name" value="Zn2-C6_fun-type_DNA-bd_sf"/>
</dbReference>
<dbReference type="CDD" id="cd00067">
    <property type="entry name" value="GAL4"/>
    <property type="match status" value="1"/>
</dbReference>
<gene>
    <name evidence="4" type="ORF">EJ03DRAFT_85309</name>
</gene>
<dbReference type="InterPro" id="IPR001138">
    <property type="entry name" value="Zn2Cys6_DnaBD"/>
</dbReference>
<evidence type="ECO:0000259" key="3">
    <source>
        <dbReference type="PROSITE" id="PS50048"/>
    </source>
</evidence>
<feature type="region of interest" description="Disordered" evidence="2">
    <location>
        <begin position="1"/>
        <end position="27"/>
    </location>
</feature>
<dbReference type="OrthoDB" id="3924613at2759"/>
<dbReference type="PROSITE" id="PS50048">
    <property type="entry name" value="ZN2_CY6_FUNGAL_2"/>
    <property type="match status" value="1"/>
</dbReference>
<dbReference type="Gene3D" id="4.10.240.10">
    <property type="entry name" value="Zn(2)-C6 fungal-type DNA-binding domain"/>
    <property type="match status" value="1"/>
</dbReference>
<evidence type="ECO:0000313" key="5">
    <source>
        <dbReference type="Proteomes" id="UP000799436"/>
    </source>
</evidence>
<proteinExistence type="predicted"/>